<name>A0A7W7B3S3_9SPHN</name>
<feature type="domain" description="Acyl-CoA dehydrogenase/oxidase C-terminal" evidence="8">
    <location>
        <begin position="278"/>
        <end position="396"/>
    </location>
</feature>
<evidence type="ECO:0000313" key="11">
    <source>
        <dbReference type="EMBL" id="MBB4632583.1"/>
    </source>
</evidence>
<dbReference type="Pfam" id="PF02770">
    <property type="entry name" value="Acyl-CoA_dh_M"/>
    <property type="match status" value="1"/>
</dbReference>
<keyword evidence="5 6" id="KW-0560">Oxidoreductase</keyword>
<evidence type="ECO:0000256" key="3">
    <source>
        <dbReference type="ARBA" id="ARBA00022630"/>
    </source>
</evidence>
<keyword evidence="4 6" id="KW-0274">FAD</keyword>
<organism evidence="11 12">
    <name type="scientific">Sphingosinicella soli</name>
    <dbReference type="NCBI Taxonomy" id="333708"/>
    <lineage>
        <taxon>Bacteria</taxon>
        <taxon>Pseudomonadati</taxon>
        <taxon>Pseudomonadota</taxon>
        <taxon>Alphaproteobacteria</taxon>
        <taxon>Sphingomonadales</taxon>
        <taxon>Sphingosinicellaceae</taxon>
        <taxon>Sphingosinicella</taxon>
    </lineage>
</organism>
<dbReference type="InterPro" id="IPR013786">
    <property type="entry name" value="AcylCoA_DH/ox_N"/>
</dbReference>
<evidence type="ECO:0000256" key="7">
    <source>
        <dbReference type="SAM" id="MobiDB-lite"/>
    </source>
</evidence>
<sequence length="422" mass="45779">MTASMEAAVRAEIKDWLAAEWDPNLNLVEWRKRLVSSGWGAPTWPATLFGRGLDPALASIVEEEMRRVGAVGVARSGARNLAIQTLLAYGSEAQKHAFLGPTLTGQYSWCQLFSEPSSGSDLAGAVTRADLKDGRWIANGQKVWTTSADHADWGLLLARTDWDVPKHKGLSFFLIDMRQPGIEVRPLRQMNGYASFNEVFLTDAEVAPEHLVGELGGGWAVATTTLMHERSHGDPSAAKPTEAGGRQGRVYDEEREEIAIATEPYGWYPQRAGRVDLVLERARETGKINDPVVREEIAKLLVLDRSAKWTALRARADLAPGEGLGPTGSLIKLVASHVARSAARVHTLISGADAMLAGADAPRDGVIAEILVSVPAVSIAGGTDEIQRNIIAERILRMPKEGNLDANRPFREVLKNPVPGTR</sequence>
<dbReference type="EMBL" id="JACHNZ010000023">
    <property type="protein sequence ID" value="MBB4632583.1"/>
    <property type="molecule type" value="Genomic_DNA"/>
</dbReference>
<evidence type="ECO:0000259" key="9">
    <source>
        <dbReference type="Pfam" id="PF02770"/>
    </source>
</evidence>
<comment type="cofactor">
    <cofactor evidence="1 6">
        <name>FAD</name>
        <dbReference type="ChEBI" id="CHEBI:57692"/>
    </cofactor>
</comment>
<accession>A0A7W7B3S3</accession>
<feature type="region of interest" description="Disordered" evidence="7">
    <location>
        <begin position="230"/>
        <end position="249"/>
    </location>
</feature>
<feature type="domain" description="Acyl-CoA oxidase/dehydrogenase middle" evidence="9">
    <location>
        <begin position="110"/>
        <end position="201"/>
    </location>
</feature>
<evidence type="ECO:0000259" key="10">
    <source>
        <dbReference type="Pfam" id="PF02771"/>
    </source>
</evidence>
<dbReference type="Pfam" id="PF00441">
    <property type="entry name" value="Acyl-CoA_dh_1"/>
    <property type="match status" value="1"/>
</dbReference>
<feature type="domain" description="Acyl-CoA dehydrogenase/oxidase N-terminal" evidence="10">
    <location>
        <begin position="5"/>
        <end position="105"/>
    </location>
</feature>
<dbReference type="SUPFAM" id="SSF56645">
    <property type="entry name" value="Acyl-CoA dehydrogenase NM domain-like"/>
    <property type="match status" value="1"/>
</dbReference>
<dbReference type="PANTHER" id="PTHR43292:SF4">
    <property type="entry name" value="ACYL-COA DEHYDROGENASE FADE34"/>
    <property type="match status" value="1"/>
</dbReference>
<dbReference type="InterPro" id="IPR036250">
    <property type="entry name" value="AcylCo_DH-like_C"/>
</dbReference>
<evidence type="ECO:0000259" key="8">
    <source>
        <dbReference type="Pfam" id="PF00441"/>
    </source>
</evidence>
<dbReference type="InterPro" id="IPR009075">
    <property type="entry name" value="AcylCo_DH/oxidase_C"/>
</dbReference>
<evidence type="ECO:0000313" key="12">
    <source>
        <dbReference type="Proteomes" id="UP000566324"/>
    </source>
</evidence>
<evidence type="ECO:0000256" key="6">
    <source>
        <dbReference type="RuleBase" id="RU362125"/>
    </source>
</evidence>
<dbReference type="GO" id="GO:0005886">
    <property type="term" value="C:plasma membrane"/>
    <property type="evidence" value="ECO:0007669"/>
    <property type="project" value="TreeGrafter"/>
</dbReference>
<keyword evidence="12" id="KW-1185">Reference proteome</keyword>
<evidence type="ECO:0000256" key="5">
    <source>
        <dbReference type="ARBA" id="ARBA00023002"/>
    </source>
</evidence>
<evidence type="ECO:0000256" key="1">
    <source>
        <dbReference type="ARBA" id="ARBA00001974"/>
    </source>
</evidence>
<protein>
    <submittedName>
        <fullName evidence="11">Alkylation response protein AidB-like acyl-CoA dehydrogenase</fullName>
    </submittedName>
</protein>
<dbReference type="GO" id="GO:0050660">
    <property type="term" value="F:flavin adenine dinucleotide binding"/>
    <property type="evidence" value="ECO:0007669"/>
    <property type="project" value="InterPro"/>
</dbReference>
<dbReference type="SUPFAM" id="SSF47203">
    <property type="entry name" value="Acyl-CoA dehydrogenase C-terminal domain-like"/>
    <property type="match status" value="1"/>
</dbReference>
<dbReference type="Gene3D" id="2.40.110.10">
    <property type="entry name" value="Butyryl-CoA Dehydrogenase, subunit A, domain 2"/>
    <property type="match status" value="1"/>
</dbReference>
<dbReference type="FunFam" id="2.40.110.10:FF:000011">
    <property type="entry name" value="Acyl-CoA dehydrogenase FadE34"/>
    <property type="match status" value="1"/>
</dbReference>
<dbReference type="Pfam" id="PF02771">
    <property type="entry name" value="Acyl-CoA_dh_N"/>
    <property type="match status" value="1"/>
</dbReference>
<dbReference type="PANTHER" id="PTHR43292">
    <property type="entry name" value="ACYL-COA DEHYDROGENASE"/>
    <property type="match status" value="1"/>
</dbReference>
<dbReference type="InterPro" id="IPR037069">
    <property type="entry name" value="AcylCoA_DH/ox_N_sf"/>
</dbReference>
<dbReference type="AlphaFoldDB" id="A0A7W7B3S3"/>
<comment type="caution">
    <text evidence="11">The sequence shown here is derived from an EMBL/GenBank/DDBJ whole genome shotgun (WGS) entry which is preliminary data.</text>
</comment>
<gene>
    <name evidence="11" type="ORF">GGQ98_002209</name>
</gene>
<dbReference type="RefSeq" id="WP_184069396.1">
    <property type="nucleotide sequence ID" value="NZ_JACHNZ010000023.1"/>
</dbReference>
<dbReference type="Proteomes" id="UP000566324">
    <property type="component" value="Unassembled WGS sequence"/>
</dbReference>
<dbReference type="InterPro" id="IPR009100">
    <property type="entry name" value="AcylCoA_DH/oxidase_NM_dom_sf"/>
</dbReference>
<reference evidence="11 12" key="1">
    <citation type="submission" date="2020-08" db="EMBL/GenBank/DDBJ databases">
        <title>Genomic Encyclopedia of Type Strains, Phase IV (KMG-IV): sequencing the most valuable type-strain genomes for metagenomic binning, comparative biology and taxonomic classification.</title>
        <authorList>
            <person name="Goeker M."/>
        </authorList>
    </citation>
    <scope>NUCLEOTIDE SEQUENCE [LARGE SCALE GENOMIC DNA]</scope>
    <source>
        <strain evidence="11 12">DSM 17328</strain>
    </source>
</reference>
<evidence type="ECO:0000256" key="4">
    <source>
        <dbReference type="ARBA" id="ARBA00022827"/>
    </source>
</evidence>
<dbReference type="InterPro" id="IPR046373">
    <property type="entry name" value="Acyl-CoA_Oxase/DH_mid-dom_sf"/>
</dbReference>
<keyword evidence="3 6" id="KW-0285">Flavoprotein</keyword>
<dbReference type="GO" id="GO:0016627">
    <property type="term" value="F:oxidoreductase activity, acting on the CH-CH group of donors"/>
    <property type="evidence" value="ECO:0007669"/>
    <property type="project" value="InterPro"/>
</dbReference>
<dbReference type="Gene3D" id="1.10.540.10">
    <property type="entry name" value="Acyl-CoA dehydrogenase/oxidase, N-terminal domain"/>
    <property type="match status" value="1"/>
</dbReference>
<dbReference type="InterPro" id="IPR006091">
    <property type="entry name" value="Acyl-CoA_Oxase/DH_mid-dom"/>
</dbReference>
<comment type="similarity">
    <text evidence="2 6">Belongs to the acyl-CoA dehydrogenase family.</text>
</comment>
<dbReference type="Gene3D" id="1.20.140.10">
    <property type="entry name" value="Butyryl-CoA Dehydrogenase, subunit A, domain 3"/>
    <property type="match status" value="1"/>
</dbReference>
<evidence type="ECO:0000256" key="2">
    <source>
        <dbReference type="ARBA" id="ARBA00009347"/>
    </source>
</evidence>
<proteinExistence type="inferred from homology"/>
<dbReference type="InterPro" id="IPR052161">
    <property type="entry name" value="Mycobact_Acyl-CoA_DH"/>
</dbReference>